<evidence type="ECO:0000313" key="2">
    <source>
        <dbReference type="Proteomes" id="UP000027195"/>
    </source>
</evidence>
<dbReference type="InterPro" id="IPR036047">
    <property type="entry name" value="F-box-like_dom_sf"/>
</dbReference>
<name>A0A067M829_BOTB1</name>
<evidence type="ECO:0000313" key="1">
    <source>
        <dbReference type="EMBL" id="KDQ08032.1"/>
    </source>
</evidence>
<gene>
    <name evidence="1" type="ORF">BOTBODRAFT_48423</name>
</gene>
<protein>
    <submittedName>
        <fullName evidence="1">Uncharacterized protein</fullName>
    </submittedName>
</protein>
<dbReference type="HOGENOM" id="CLU_930638_0_0_1"/>
<dbReference type="InterPro" id="IPR032675">
    <property type="entry name" value="LRR_dom_sf"/>
</dbReference>
<keyword evidence="2" id="KW-1185">Reference proteome</keyword>
<dbReference type="InParanoid" id="A0A067M829"/>
<dbReference type="OrthoDB" id="3251489at2759"/>
<accession>A0A067M829</accession>
<dbReference type="AlphaFoldDB" id="A0A067M829"/>
<dbReference type="Gene3D" id="3.80.10.10">
    <property type="entry name" value="Ribonuclease Inhibitor"/>
    <property type="match status" value="1"/>
</dbReference>
<dbReference type="Proteomes" id="UP000027195">
    <property type="component" value="Unassembled WGS sequence"/>
</dbReference>
<reference evidence="2" key="1">
    <citation type="journal article" date="2014" name="Proc. Natl. Acad. Sci. U.S.A.">
        <title>Extensive sampling of basidiomycete genomes demonstrates inadequacy of the white-rot/brown-rot paradigm for wood decay fungi.</title>
        <authorList>
            <person name="Riley R."/>
            <person name="Salamov A.A."/>
            <person name="Brown D.W."/>
            <person name="Nagy L.G."/>
            <person name="Floudas D."/>
            <person name="Held B.W."/>
            <person name="Levasseur A."/>
            <person name="Lombard V."/>
            <person name="Morin E."/>
            <person name="Otillar R."/>
            <person name="Lindquist E.A."/>
            <person name="Sun H."/>
            <person name="LaButti K.M."/>
            <person name="Schmutz J."/>
            <person name="Jabbour D."/>
            <person name="Luo H."/>
            <person name="Baker S.E."/>
            <person name="Pisabarro A.G."/>
            <person name="Walton J.D."/>
            <person name="Blanchette R.A."/>
            <person name="Henrissat B."/>
            <person name="Martin F."/>
            <person name="Cullen D."/>
            <person name="Hibbett D.S."/>
            <person name="Grigoriev I.V."/>
        </authorList>
    </citation>
    <scope>NUCLEOTIDE SEQUENCE [LARGE SCALE GENOMIC DNA]</scope>
    <source>
        <strain evidence="2">FD-172 SS1</strain>
    </source>
</reference>
<proteinExistence type="predicted"/>
<sequence>MANPKIIKMGCKNSTGARRSCDPAHRLPFEIFLHILELLKGGLEVDHFKPAATYSSAREEYLTTLARLLLVSKSWRHVVLRTPRLWSEIDTMEPEFVESFLSRSGSALLDVPFAYDYDSSTDFSEFISPLMPHVACWRSMEILEVPGADVAACIGCDMPQLESLRLTLNKWEAEHPRLNVIGRAPRLRRLELEGTVVPLLSPLFFGLSSLRLSFVRDRDTSTAYLCPMLRVLYLHDVHISSETLLSVVESRAGSPIGGAPLESLRMMYCTGIDQETVSKLERLVEDTVVVTEHSAEDRF</sequence>
<dbReference type="SUPFAM" id="SSF81383">
    <property type="entry name" value="F-box domain"/>
    <property type="match status" value="1"/>
</dbReference>
<organism evidence="1 2">
    <name type="scientific">Botryobasidium botryosum (strain FD-172 SS1)</name>
    <dbReference type="NCBI Taxonomy" id="930990"/>
    <lineage>
        <taxon>Eukaryota</taxon>
        <taxon>Fungi</taxon>
        <taxon>Dikarya</taxon>
        <taxon>Basidiomycota</taxon>
        <taxon>Agaricomycotina</taxon>
        <taxon>Agaricomycetes</taxon>
        <taxon>Cantharellales</taxon>
        <taxon>Botryobasidiaceae</taxon>
        <taxon>Botryobasidium</taxon>
    </lineage>
</organism>
<dbReference type="Gene3D" id="1.20.1280.50">
    <property type="match status" value="1"/>
</dbReference>
<dbReference type="SUPFAM" id="SSF52047">
    <property type="entry name" value="RNI-like"/>
    <property type="match status" value="1"/>
</dbReference>
<dbReference type="EMBL" id="KL198096">
    <property type="protein sequence ID" value="KDQ08032.1"/>
    <property type="molecule type" value="Genomic_DNA"/>
</dbReference>